<dbReference type="AlphaFoldDB" id="A0A380CQJ0"/>
<name>A0A380CQJ0_SPHSI</name>
<protein>
    <submittedName>
        <fullName evidence="2">DinB superfamily</fullName>
    </submittedName>
</protein>
<sequence length="172" mass="18987">MKKATEPEVWMRGPVAGVPGLLQPVAHALLQAQQDITDAVKGIDEQSLWQRPSGVASIGFHLQHISGVIDRMFTYAQDRPLSEQQLSYLAKEGLVDPTVTVESLLLQLEIQLQSAISQLCSTDTDQLTAIRYLGRKRIPTTLTGLLFHAAEHTQRHTGQLLVTARVLICPPF</sequence>
<proteinExistence type="predicted"/>
<evidence type="ECO:0000313" key="3">
    <source>
        <dbReference type="Proteomes" id="UP000254893"/>
    </source>
</evidence>
<dbReference type="Proteomes" id="UP000254893">
    <property type="component" value="Unassembled WGS sequence"/>
</dbReference>
<organism evidence="2 3">
    <name type="scientific">Sphingobacterium spiritivorum</name>
    <name type="common">Flavobacterium spiritivorum</name>
    <dbReference type="NCBI Taxonomy" id="258"/>
    <lineage>
        <taxon>Bacteria</taxon>
        <taxon>Pseudomonadati</taxon>
        <taxon>Bacteroidota</taxon>
        <taxon>Sphingobacteriia</taxon>
        <taxon>Sphingobacteriales</taxon>
        <taxon>Sphingobacteriaceae</taxon>
        <taxon>Sphingobacterium</taxon>
    </lineage>
</organism>
<accession>A0A380CQJ0</accession>
<dbReference type="SUPFAM" id="SSF109854">
    <property type="entry name" value="DinB/YfiT-like putative metalloenzymes"/>
    <property type="match status" value="1"/>
</dbReference>
<dbReference type="InterPro" id="IPR024775">
    <property type="entry name" value="DinB-like"/>
</dbReference>
<dbReference type="InterPro" id="IPR034660">
    <property type="entry name" value="DinB/YfiT-like"/>
</dbReference>
<feature type="domain" description="DinB-like" evidence="1">
    <location>
        <begin position="29"/>
        <end position="160"/>
    </location>
</feature>
<dbReference type="Pfam" id="PF12867">
    <property type="entry name" value="DinB_2"/>
    <property type="match status" value="1"/>
</dbReference>
<evidence type="ECO:0000313" key="2">
    <source>
        <dbReference type="EMBL" id="SUJ25681.1"/>
    </source>
</evidence>
<reference evidence="2 3" key="1">
    <citation type="submission" date="2018-06" db="EMBL/GenBank/DDBJ databases">
        <authorList>
            <consortium name="Pathogen Informatics"/>
            <person name="Doyle S."/>
        </authorList>
    </citation>
    <scope>NUCLEOTIDE SEQUENCE [LARGE SCALE GENOMIC DNA]</scope>
    <source>
        <strain evidence="2 3">NCTC11388</strain>
    </source>
</reference>
<gene>
    <name evidence="2" type="ORF">NCTC11388_03767</name>
</gene>
<evidence type="ECO:0000259" key="1">
    <source>
        <dbReference type="Pfam" id="PF12867"/>
    </source>
</evidence>
<dbReference type="RefSeq" id="WP_115171170.1">
    <property type="nucleotide sequence ID" value="NZ_UGYW01000002.1"/>
</dbReference>
<dbReference type="EMBL" id="UGYW01000002">
    <property type="protein sequence ID" value="SUJ25681.1"/>
    <property type="molecule type" value="Genomic_DNA"/>
</dbReference>
<dbReference type="Gene3D" id="1.20.120.450">
    <property type="entry name" value="dinb family like domain"/>
    <property type="match status" value="1"/>
</dbReference>